<gene>
    <name evidence="2" type="ORF">DNTS_033706</name>
</gene>
<keyword evidence="3" id="KW-1185">Reference proteome</keyword>
<dbReference type="AlphaFoldDB" id="A0A553Q0Y2"/>
<protein>
    <submittedName>
        <fullName evidence="2">Uncharacterized protein</fullName>
    </submittedName>
</protein>
<proteinExistence type="predicted"/>
<sequence>PLALPSSSPSDHDNPLHPSNMSSPIRLVSAFEKPQSLSLQRFKREDSCRLCPEEELALILPRPLPLLQASVALPQRALNNQRDWQSCTDPRKARERSLPQTSKRSAARVCVTREEAENQAEQMVGVAC</sequence>
<dbReference type="EMBL" id="SRMA01026467">
    <property type="protein sequence ID" value="TRY83590.1"/>
    <property type="molecule type" value="Genomic_DNA"/>
</dbReference>
<evidence type="ECO:0000313" key="3">
    <source>
        <dbReference type="Proteomes" id="UP000316079"/>
    </source>
</evidence>
<comment type="caution">
    <text evidence="2">The sequence shown here is derived from an EMBL/GenBank/DDBJ whole genome shotgun (WGS) entry which is preliminary data.</text>
</comment>
<organism evidence="2 3">
    <name type="scientific">Danionella cerebrum</name>
    <dbReference type="NCBI Taxonomy" id="2873325"/>
    <lineage>
        <taxon>Eukaryota</taxon>
        <taxon>Metazoa</taxon>
        <taxon>Chordata</taxon>
        <taxon>Craniata</taxon>
        <taxon>Vertebrata</taxon>
        <taxon>Euteleostomi</taxon>
        <taxon>Actinopterygii</taxon>
        <taxon>Neopterygii</taxon>
        <taxon>Teleostei</taxon>
        <taxon>Ostariophysi</taxon>
        <taxon>Cypriniformes</taxon>
        <taxon>Danionidae</taxon>
        <taxon>Danioninae</taxon>
        <taxon>Danionella</taxon>
    </lineage>
</organism>
<dbReference type="Proteomes" id="UP000316079">
    <property type="component" value="Unassembled WGS sequence"/>
</dbReference>
<feature type="non-terminal residue" evidence="2">
    <location>
        <position position="1"/>
    </location>
</feature>
<accession>A0A553Q0Y2</accession>
<evidence type="ECO:0000256" key="1">
    <source>
        <dbReference type="SAM" id="MobiDB-lite"/>
    </source>
</evidence>
<name>A0A553Q0Y2_9TELE</name>
<reference evidence="2 3" key="1">
    <citation type="journal article" date="2019" name="Sci. Data">
        <title>Hybrid genome assembly and annotation of Danionella translucida.</title>
        <authorList>
            <person name="Kadobianskyi M."/>
            <person name="Schulze L."/>
            <person name="Schuelke M."/>
            <person name="Judkewitz B."/>
        </authorList>
    </citation>
    <scope>NUCLEOTIDE SEQUENCE [LARGE SCALE GENOMIC DNA]</scope>
    <source>
        <strain evidence="2 3">Bolton</strain>
    </source>
</reference>
<evidence type="ECO:0000313" key="2">
    <source>
        <dbReference type="EMBL" id="TRY83590.1"/>
    </source>
</evidence>
<feature type="region of interest" description="Disordered" evidence="1">
    <location>
        <begin position="80"/>
        <end position="105"/>
    </location>
</feature>
<feature type="region of interest" description="Disordered" evidence="1">
    <location>
        <begin position="1"/>
        <end position="24"/>
    </location>
</feature>